<gene>
    <name evidence="1" type="ORF">CYNAS_LOCUS14535</name>
</gene>
<accession>A0AA36H266</accession>
<comment type="caution">
    <text evidence="1">The sequence shown here is derived from an EMBL/GenBank/DDBJ whole genome shotgun (WGS) entry which is preliminary data.</text>
</comment>
<dbReference type="AlphaFoldDB" id="A0AA36H266"/>
<protein>
    <submittedName>
        <fullName evidence="1">Uncharacterized protein</fullName>
    </submittedName>
</protein>
<dbReference type="Proteomes" id="UP001176961">
    <property type="component" value="Unassembled WGS sequence"/>
</dbReference>
<evidence type="ECO:0000313" key="1">
    <source>
        <dbReference type="EMBL" id="CAJ0602552.1"/>
    </source>
</evidence>
<name>A0AA36H266_CYLNA</name>
<proteinExistence type="predicted"/>
<sequence>MDLSERKERFVEAVNIRVMEEFVKIVNLPIAMKKNFDLVIEDVLHILEYDKKDDKFPLTWPKPSGFGSTTFAISDAVSPMRLFALFTKNNEEACIDGLLTFLIMKHNKRQKVPSDN</sequence>
<dbReference type="EMBL" id="CATQJL010000305">
    <property type="protein sequence ID" value="CAJ0602552.1"/>
    <property type="molecule type" value="Genomic_DNA"/>
</dbReference>
<reference evidence="1" key="1">
    <citation type="submission" date="2023-07" db="EMBL/GenBank/DDBJ databases">
        <authorList>
            <consortium name="CYATHOMIX"/>
        </authorList>
    </citation>
    <scope>NUCLEOTIDE SEQUENCE</scope>
    <source>
        <strain evidence="1">N/A</strain>
    </source>
</reference>
<evidence type="ECO:0000313" key="2">
    <source>
        <dbReference type="Proteomes" id="UP001176961"/>
    </source>
</evidence>
<organism evidence="1 2">
    <name type="scientific">Cylicocyclus nassatus</name>
    <name type="common">Nematode worm</name>
    <dbReference type="NCBI Taxonomy" id="53992"/>
    <lineage>
        <taxon>Eukaryota</taxon>
        <taxon>Metazoa</taxon>
        <taxon>Ecdysozoa</taxon>
        <taxon>Nematoda</taxon>
        <taxon>Chromadorea</taxon>
        <taxon>Rhabditida</taxon>
        <taxon>Rhabditina</taxon>
        <taxon>Rhabditomorpha</taxon>
        <taxon>Strongyloidea</taxon>
        <taxon>Strongylidae</taxon>
        <taxon>Cylicocyclus</taxon>
    </lineage>
</organism>
<keyword evidence="2" id="KW-1185">Reference proteome</keyword>